<proteinExistence type="predicted"/>
<protein>
    <submittedName>
        <fullName evidence="1">Uncharacterized protein</fullName>
    </submittedName>
</protein>
<dbReference type="AlphaFoldDB" id="A0A0F9UQG3"/>
<gene>
    <name evidence="1" type="ORF">LCGC14_0502260</name>
</gene>
<comment type="caution">
    <text evidence="1">The sequence shown here is derived from an EMBL/GenBank/DDBJ whole genome shotgun (WGS) entry which is preliminary data.</text>
</comment>
<name>A0A0F9UQG3_9ZZZZ</name>
<dbReference type="EMBL" id="LAZR01000591">
    <property type="protein sequence ID" value="KKN63396.1"/>
    <property type="molecule type" value="Genomic_DNA"/>
</dbReference>
<sequence>MEKYNLKRVFEEIFRVLNDHGEFIIWNLNIPSRNIGDKDFIGIYLDVVIGEKVTILVMEHHGLENVTLNNI</sequence>
<accession>A0A0F9UQG3</accession>
<organism evidence="1">
    <name type="scientific">marine sediment metagenome</name>
    <dbReference type="NCBI Taxonomy" id="412755"/>
    <lineage>
        <taxon>unclassified sequences</taxon>
        <taxon>metagenomes</taxon>
        <taxon>ecological metagenomes</taxon>
    </lineage>
</organism>
<reference evidence="1" key="1">
    <citation type="journal article" date="2015" name="Nature">
        <title>Complex archaea that bridge the gap between prokaryotes and eukaryotes.</title>
        <authorList>
            <person name="Spang A."/>
            <person name="Saw J.H."/>
            <person name="Jorgensen S.L."/>
            <person name="Zaremba-Niedzwiedzka K."/>
            <person name="Martijn J."/>
            <person name="Lind A.E."/>
            <person name="van Eijk R."/>
            <person name="Schleper C."/>
            <person name="Guy L."/>
            <person name="Ettema T.J."/>
        </authorList>
    </citation>
    <scope>NUCLEOTIDE SEQUENCE</scope>
</reference>
<evidence type="ECO:0000313" key="1">
    <source>
        <dbReference type="EMBL" id="KKN63396.1"/>
    </source>
</evidence>